<evidence type="ECO:0000256" key="1">
    <source>
        <dbReference type="ARBA" id="ARBA00001974"/>
    </source>
</evidence>
<dbReference type="Gene3D" id="3.50.50.60">
    <property type="entry name" value="FAD/NAD(P)-binding domain"/>
    <property type="match status" value="1"/>
</dbReference>
<gene>
    <name evidence="6" type="ORF">CS062_20385</name>
</gene>
<dbReference type="InterPro" id="IPR006076">
    <property type="entry name" value="FAD-dep_OxRdtase"/>
</dbReference>
<evidence type="ECO:0000259" key="5">
    <source>
        <dbReference type="Pfam" id="PF01266"/>
    </source>
</evidence>
<comment type="similarity">
    <text evidence="2">Belongs to the DadA oxidoreductase family.</text>
</comment>
<evidence type="ECO:0000256" key="2">
    <source>
        <dbReference type="ARBA" id="ARBA00009410"/>
    </source>
</evidence>
<dbReference type="Pfam" id="PF01266">
    <property type="entry name" value="DAO"/>
    <property type="match status" value="1"/>
</dbReference>
<evidence type="ECO:0000256" key="3">
    <source>
        <dbReference type="ARBA" id="ARBA00022630"/>
    </source>
</evidence>
<dbReference type="SUPFAM" id="SSF51905">
    <property type="entry name" value="FAD/NAD(P)-binding domain"/>
    <property type="match status" value="1"/>
</dbReference>
<comment type="caution">
    <text evidence="6">The sequence shown here is derived from an EMBL/GenBank/DDBJ whole genome shotgun (WGS) entry which is preliminary data.</text>
</comment>
<dbReference type="GO" id="GO:0016491">
    <property type="term" value="F:oxidoreductase activity"/>
    <property type="evidence" value="ECO:0007669"/>
    <property type="project" value="UniProtKB-KW"/>
</dbReference>
<dbReference type="RefSeq" id="WP_099863407.1">
    <property type="nucleotide sequence ID" value="NZ_PEOG01000069.1"/>
</dbReference>
<sequence>MNCDLLVVGAGIVGLAHAWAGAKCGWRVVVVERDAACIGASIRNFGFVTVTGQQRGAHWRRARRTRDLWAELAPQAGLRVEHAGLLMATRHAEADALLEAFLATEMGEGCERLDAAGALARQPGLRAEGLRGGLYSPHELRVESREAIPRLAAWLAERHGVEFHFGETVLEVEAPSVRTSRASYRAERVVVCAGAELHGLFATHWSAHALSLCQLQMLRVRPPAGFRLHAALMADLSLVRYDGYAALPQARPLLERLSAERHDALAHGIHLIVVQSADGTLVVGDSHHYGPVLPPFASEAVDRLILDELHRQLALPSLAVVERWTGVYPVSAEAPCLVEAPDERTRLVMVTSGTGASTAFGLAEEVLADW</sequence>
<reference evidence="6 7" key="1">
    <citation type="submission" date="2017-11" db="EMBL/GenBank/DDBJ databases">
        <title>Draft genome sequence of Mitsuaria sp. HWN-4.</title>
        <authorList>
            <person name="Gundlapally S.R."/>
        </authorList>
    </citation>
    <scope>NUCLEOTIDE SEQUENCE [LARGE SCALE GENOMIC DNA]</scope>
    <source>
        <strain evidence="6 7">HWN-4</strain>
    </source>
</reference>
<dbReference type="AlphaFoldDB" id="A0A2G9C735"/>
<protein>
    <submittedName>
        <fullName evidence="6">TIGR03364 family FAD-dependent oxidoreductase</fullName>
    </submittedName>
</protein>
<evidence type="ECO:0000313" key="6">
    <source>
        <dbReference type="EMBL" id="PIM51359.1"/>
    </source>
</evidence>
<dbReference type="PANTHER" id="PTHR13847:SF286">
    <property type="entry name" value="D-AMINO ACID DEHYDROGENASE"/>
    <property type="match status" value="1"/>
</dbReference>
<keyword evidence="7" id="KW-1185">Reference proteome</keyword>
<name>A0A2G9C735_9BURK</name>
<dbReference type="EMBL" id="PEOG01000069">
    <property type="protein sequence ID" value="PIM51359.1"/>
    <property type="molecule type" value="Genomic_DNA"/>
</dbReference>
<dbReference type="Proteomes" id="UP000231501">
    <property type="component" value="Unassembled WGS sequence"/>
</dbReference>
<keyword evidence="4" id="KW-0560">Oxidoreductase</keyword>
<dbReference type="Gene3D" id="3.30.9.10">
    <property type="entry name" value="D-Amino Acid Oxidase, subunit A, domain 2"/>
    <property type="match status" value="1"/>
</dbReference>
<evidence type="ECO:0000256" key="4">
    <source>
        <dbReference type="ARBA" id="ARBA00023002"/>
    </source>
</evidence>
<organism evidence="6 7">
    <name type="scientific">Roseateles chitinivorans</name>
    <dbReference type="NCBI Taxonomy" id="2917965"/>
    <lineage>
        <taxon>Bacteria</taxon>
        <taxon>Pseudomonadati</taxon>
        <taxon>Pseudomonadota</taxon>
        <taxon>Betaproteobacteria</taxon>
        <taxon>Burkholderiales</taxon>
        <taxon>Sphaerotilaceae</taxon>
        <taxon>Roseateles</taxon>
    </lineage>
</organism>
<feature type="domain" description="FAD dependent oxidoreductase" evidence="5">
    <location>
        <begin position="4"/>
        <end position="366"/>
    </location>
</feature>
<proteinExistence type="inferred from homology"/>
<accession>A0A2G9C735</accession>
<dbReference type="OrthoDB" id="9799943at2"/>
<keyword evidence="3" id="KW-0285">Flavoprotein</keyword>
<dbReference type="GO" id="GO:0005737">
    <property type="term" value="C:cytoplasm"/>
    <property type="evidence" value="ECO:0007669"/>
    <property type="project" value="TreeGrafter"/>
</dbReference>
<dbReference type="InterPro" id="IPR017741">
    <property type="entry name" value="FAD-dependent_OxRdtase_HpnW"/>
</dbReference>
<evidence type="ECO:0000313" key="7">
    <source>
        <dbReference type="Proteomes" id="UP000231501"/>
    </source>
</evidence>
<dbReference type="NCBIfam" id="TIGR03364">
    <property type="entry name" value="HpnW_proposed"/>
    <property type="match status" value="1"/>
</dbReference>
<dbReference type="PANTHER" id="PTHR13847">
    <property type="entry name" value="SARCOSINE DEHYDROGENASE-RELATED"/>
    <property type="match status" value="1"/>
</dbReference>
<dbReference type="InterPro" id="IPR036188">
    <property type="entry name" value="FAD/NAD-bd_sf"/>
</dbReference>
<comment type="cofactor">
    <cofactor evidence="1">
        <name>FAD</name>
        <dbReference type="ChEBI" id="CHEBI:57692"/>
    </cofactor>
</comment>